<dbReference type="Pfam" id="PF00857">
    <property type="entry name" value="Isochorismatase"/>
    <property type="match status" value="1"/>
</dbReference>
<organism evidence="4 5">
    <name type="scientific">Zasmidium cellare ATCC 36951</name>
    <dbReference type="NCBI Taxonomy" id="1080233"/>
    <lineage>
        <taxon>Eukaryota</taxon>
        <taxon>Fungi</taxon>
        <taxon>Dikarya</taxon>
        <taxon>Ascomycota</taxon>
        <taxon>Pezizomycotina</taxon>
        <taxon>Dothideomycetes</taxon>
        <taxon>Dothideomycetidae</taxon>
        <taxon>Mycosphaerellales</taxon>
        <taxon>Mycosphaerellaceae</taxon>
        <taxon>Zasmidium</taxon>
    </lineage>
</organism>
<evidence type="ECO:0000313" key="5">
    <source>
        <dbReference type="Proteomes" id="UP000799537"/>
    </source>
</evidence>
<evidence type="ECO:0000256" key="1">
    <source>
        <dbReference type="ARBA" id="ARBA00006336"/>
    </source>
</evidence>
<evidence type="ECO:0000259" key="3">
    <source>
        <dbReference type="Pfam" id="PF00857"/>
    </source>
</evidence>
<dbReference type="OrthoDB" id="167809at2759"/>
<feature type="domain" description="Isochorismatase-like" evidence="3">
    <location>
        <begin position="5"/>
        <end position="187"/>
    </location>
</feature>
<dbReference type="RefSeq" id="XP_033672066.1">
    <property type="nucleotide sequence ID" value="XM_033804438.1"/>
</dbReference>
<dbReference type="InterPro" id="IPR000868">
    <property type="entry name" value="Isochorismatase-like_dom"/>
</dbReference>
<proteinExistence type="inferred from homology"/>
<keyword evidence="5" id="KW-1185">Reference proteome</keyword>
<protein>
    <recommendedName>
        <fullName evidence="3">Isochorismatase-like domain-containing protein</fullName>
    </recommendedName>
</protein>
<keyword evidence="2" id="KW-0378">Hydrolase</keyword>
<gene>
    <name evidence="4" type="ORF">M409DRAFT_18294</name>
</gene>
<sequence>MDRPTAIILIDPYNEFLHSNGKLNPRIRDSLDKSNTIANLYKLIDFARKQKLPIYYCMHQQTSRYTMEGWTLINKSLSGLKSNMVFEAGSFGVEFFEGMEPVPENGDVVVSKHWNSSSFQSTDLDYQLRQRGIGHVVMAGLVANTCLESTARYAYEHGYALTMLTDCTAGFSHEAKETAAKLIWPLFSNQVLTVDEWTKSVVQGERSVI</sequence>
<dbReference type="Proteomes" id="UP000799537">
    <property type="component" value="Unassembled WGS sequence"/>
</dbReference>
<dbReference type="InterPro" id="IPR050272">
    <property type="entry name" value="Isochorismatase-like_hydrls"/>
</dbReference>
<dbReference type="PANTHER" id="PTHR43540">
    <property type="entry name" value="PEROXYUREIDOACRYLATE/UREIDOACRYLATE AMIDOHYDROLASE-RELATED"/>
    <property type="match status" value="1"/>
</dbReference>
<dbReference type="InterPro" id="IPR036380">
    <property type="entry name" value="Isochorismatase-like_sf"/>
</dbReference>
<dbReference type="SUPFAM" id="SSF52499">
    <property type="entry name" value="Isochorismatase-like hydrolases"/>
    <property type="match status" value="1"/>
</dbReference>
<evidence type="ECO:0000256" key="2">
    <source>
        <dbReference type="ARBA" id="ARBA00022801"/>
    </source>
</evidence>
<accession>A0A6A6CVG8</accession>
<comment type="similarity">
    <text evidence="1">Belongs to the isochorismatase family.</text>
</comment>
<dbReference type="AlphaFoldDB" id="A0A6A6CVG8"/>
<dbReference type="PANTHER" id="PTHR43540:SF16">
    <property type="entry name" value="ISOCHORISMATASE-LIKE DOMAIN-CONTAINING PROTEIN"/>
    <property type="match status" value="1"/>
</dbReference>
<evidence type="ECO:0000313" key="4">
    <source>
        <dbReference type="EMBL" id="KAF2171177.1"/>
    </source>
</evidence>
<name>A0A6A6CVG8_ZASCE</name>
<dbReference type="GO" id="GO:0016787">
    <property type="term" value="F:hydrolase activity"/>
    <property type="evidence" value="ECO:0007669"/>
    <property type="project" value="UniProtKB-KW"/>
</dbReference>
<dbReference type="EMBL" id="ML993583">
    <property type="protein sequence ID" value="KAF2171177.1"/>
    <property type="molecule type" value="Genomic_DNA"/>
</dbReference>
<dbReference type="CDD" id="cd00431">
    <property type="entry name" value="cysteine_hydrolases"/>
    <property type="match status" value="1"/>
</dbReference>
<dbReference type="GeneID" id="54557710"/>
<dbReference type="Gene3D" id="3.40.50.850">
    <property type="entry name" value="Isochorismatase-like"/>
    <property type="match status" value="1"/>
</dbReference>
<reference evidence="4" key="1">
    <citation type="journal article" date="2020" name="Stud. Mycol.">
        <title>101 Dothideomycetes genomes: a test case for predicting lifestyles and emergence of pathogens.</title>
        <authorList>
            <person name="Haridas S."/>
            <person name="Albert R."/>
            <person name="Binder M."/>
            <person name="Bloem J."/>
            <person name="Labutti K."/>
            <person name="Salamov A."/>
            <person name="Andreopoulos B."/>
            <person name="Baker S."/>
            <person name="Barry K."/>
            <person name="Bills G."/>
            <person name="Bluhm B."/>
            <person name="Cannon C."/>
            <person name="Castanera R."/>
            <person name="Culley D."/>
            <person name="Daum C."/>
            <person name="Ezra D."/>
            <person name="Gonzalez J."/>
            <person name="Henrissat B."/>
            <person name="Kuo A."/>
            <person name="Liang C."/>
            <person name="Lipzen A."/>
            <person name="Lutzoni F."/>
            <person name="Magnuson J."/>
            <person name="Mondo S."/>
            <person name="Nolan M."/>
            <person name="Ohm R."/>
            <person name="Pangilinan J."/>
            <person name="Park H.-J."/>
            <person name="Ramirez L."/>
            <person name="Alfaro M."/>
            <person name="Sun H."/>
            <person name="Tritt A."/>
            <person name="Yoshinaga Y."/>
            <person name="Zwiers L.-H."/>
            <person name="Turgeon B."/>
            <person name="Goodwin S."/>
            <person name="Spatafora J."/>
            <person name="Crous P."/>
            <person name="Grigoriev I."/>
        </authorList>
    </citation>
    <scope>NUCLEOTIDE SEQUENCE</scope>
    <source>
        <strain evidence="4">ATCC 36951</strain>
    </source>
</reference>